<dbReference type="AlphaFoldDB" id="A0A7C4W178"/>
<protein>
    <submittedName>
        <fullName evidence="1">Uncharacterized protein</fullName>
    </submittedName>
</protein>
<organism evidence="1">
    <name type="scientific">Desulfatirhabdium butyrativorans</name>
    <dbReference type="NCBI Taxonomy" id="340467"/>
    <lineage>
        <taxon>Bacteria</taxon>
        <taxon>Pseudomonadati</taxon>
        <taxon>Thermodesulfobacteriota</taxon>
        <taxon>Desulfobacteria</taxon>
        <taxon>Desulfobacterales</taxon>
        <taxon>Desulfatirhabdiaceae</taxon>
        <taxon>Desulfatirhabdium</taxon>
    </lineage>
</organism>
<evidence type="ECO:0000313" key="1">
    <source>
        <dbReference type="EMBL" id="HGU33618.1"/>
    </source>
</evidence>
<proteinExistence type="predicted"/>
<accession>A0A7C4W178</accession>
<comment type="caution">
    <text evidence="1">The sequence shown here is derived from an EMBL/GenBank/DDBJ whole genome shotgun (WGS) entry which is preliminary data.</text>
</comment>
<sequence>MRYTAVEAIVKQGKIYPAGPGSLPEEGRVLFIVLEEKKIKPNAKMIRSLLGWLKTDLDAVRWQQEIRSEWDARS</sequence>
<gene>
    <name evidence="1" type="ORF">ENS29_12280</name>
</gene>
<reference evidence="1" key="1">
    <citation type="journal article" date="2020" name="mSystems">
        <title>Genome- and Community-Level Interaction Insights into Carbon Utilization and Element Cycling Functions of Hydrothermarchaeota in Hydrothermal Sediment.</title>
        <authorList>
            <person name="Zhou Z."/>
            <person name="Liu Y."/>
            <person name="Xu W."/>
            <person name="Pan J."/>
            <person name="Luo Z.H."/>
            <person name="Li M."/>
        </authorList>
    </citation>
    <scope>NUCLEOTIDE SEQUENCE [LARGE SCALE GENOMIC DNA]</scope>
    <source>
        <strain evidence="1">SpSt-477</strain>
    </source>
</reference>
<name>A0A7C4W178_9BACT</name>
<dbReference type="EMBL" id="DSUH01000282">
    <property type="protein sequence ID" value="HGU33618.1"/>
    <property type="molecule type" value="Genomic_DNA"/>
</dbReference>